<keyword evidence="4" id="KW-0810">Translation regulation</keyword>
<organism evidence="9">
    <name type="scientific">Dahlia mosaic virus</name>
    <name type="common">DMV</name>
    <dbReference type="NCBI Taxonomy" id="213888"/>
    <lineage>
        <taxon>Viruses</taxon>
        <taxon>Riboviria</taxon>
        <taxon>Pararnavirae</taxon>
        <taxon>Artverviricota</taxon>
        <taxon>Revtraviricetes</taxon>
        <taxon>Ortervirales</taxon>
        <taxon>Caulimoviridae</taxon>
        <taxon>Caulimovirus</taxon>
        <taxon>Caulimovirus tessellodahliae</taxon>
    </lineage>
</organism>
<evidence type="ECO:0000259" key="8">
    <source>
        <dbReference type="Pfam" id="PF01693"/>
    </source>
</evidence>
<dbReference type="EMBL" id="HQ261759">
    <property type="protein sequence ID" value="ADZ44591.1"/>
    <property type="molecule type" value="Genomic_DNA"/>
</dbReference>
<evidence type="ECO:0000256" key="5">
    <source>
        <dbReference type="ARBA" id="ARBA00023200"/>
    </source>
</evidence>
<dbReference type="Gene3D" id="3.40.970.10">
    <property type="entry name" value="Ribonuclease H1, N-terminal domain"/>
    <property type="match status" value="1"/>
</dbReference>
<evidence type="ECO:0000256" key="4">
    <source>
        <dbReference type="ARBA" id="ARBA00022845"/>
    </source>
</evidence>
<evidence type="ECO:0000256" key="2">
    <source>
        <dbReference type="ARBA" id="ARBA00008884"/>
    </source>
</evidence>
<feature type="domain" description="Ribonuclease H1 N-terminal" evidence="8">
    <location>
        <begin position="149"/>
        <end position="190"/>
    </location>
</feature>
<dbReference type="InterPro" id="IPR011320">
    <property type="entry name" value="RNase_H1_N"/>
</dbReference>
<feature type="region of interest" description="Disordered" evidence="7">
    <location>
        <begin position="54"/>
        <end position="125"/>
    </location>
</feature>
<name>F2WW32_DMV</name>
<dbReference type="SUPFAM" id="SSF55658">
    <property type="entry name" value="L9 N-domain-like"/>
    <property type="match status" value="1"/>
</dbReference>
<dbReference type="InterPro" id="IPR037056">
    <property type="entry name" value="RNase_H1_N_sf"/>
</dbReference>
<comment type="subcellular location">
    <subcellularLocation>
        <location evidence="1">Host cytoplasm</location>
    </subcellularLocation>
</comment>
<dbReference type="GO" id="GO:0030430">
    <property type="term" value="C:host cell cytoplasm"/>
    <property type="evidence" value="ECO:0007669"/>
    <property type="project" value="UniProtKB-SubCell"/>
</dbReference>
<evidence type="ECO:0000256" key="6">
    <source>
        <dbReference type="ARBA" id="ARBA00030758"/>
    </source>
</evidence>
<accession>F2WW32</accession>
<evidence type="ECO:0000256" key="7">
    <source>
        <dbReference type="SAM" id="MobiDB-lite"/>
    </source>
</evidence>
<dbReference type="InterPro" id="IPR009027">
    <property type="entry name" value="Ribosomal_bL9/RNase_H1_N"/>
</dbReference>
<keyword evidence="5" id="KW-1035">Host cytoplasm</keyword>
<dbReference type="Pfam" id="PF01693">
    <property type="entry name" value="Cauli_VI"/>
    <property type="match status" value="1"/>
</dbReference>
<reference evidence="9" key="1">
    <citation type="journal article" date="2011" name="Arch. Virol.">
        <title>Genomic characterization of pararetroviral sequences in wild Dahlia spp. in natural habitats.</title>
        <authorList>
            <person name="Eid S."/>
            <person name="Almeyda C.V."/>
            <person name="Saar D.E."/>
            <person name="Druffel K.L."/>
            <person name="Pappu H.R."/>
        </authorList>
    </citation>
    <scope>NUCLEOTIDE SEQUENCE</scope>
    <source>
        <strain evidence="9">D10</strain>
    </source>
</reference>
<evidence type="ECO:0000313" key="9">
    <source>
        <dbReference type="EMBL" id="ADZ44591.1"/>
    </source>
</evidence>
<evidence type="ECO:0000256" key="1">
    <source>
        <dbReference type="ARBA" id="ARBA00004192"/>
    </source>
</evidence>
<protein>
    <recommendedName>
        <fullName evidence="3">Transactivator/viroplasmin protein</fullName>
    </recommendedName>
    <alternativeName>
        <fullName evidence="6">Inclusion body matrix protein</fullName>
    </alternativeName>
</protein>
<comment type="similarity">
    <text evidence="2">Belongs to the caulimoviridae viroplasmin family.</text>
</comment>
<evidence type="ECO:0000256" key="3">
    <source>
        <dbReference type="ARBA" id="ARBA00017800"/>
    </source>
</evidence>
<sequence>MEESKALRLKEKILLIELKAIQQKIALYDESLETTVNSVQETARLQTESIPLQTAKGKEISSPLIPDALGKSMKRSNDEPQSSSTPNALRKSIKWLNDEPQSSSSPVANGSGKDSSNPLMADSLPKTDKVVLRPTYSQIMQEPMKSKSRFYVIFDGENRGIYEDWSIVSRYVTGTSCPFKKFGSLLQAQQEATRYSAEFGKKEIPLRITVFSEPLKPKKKERMVEFKKEKDFLKNIKEAKEEEEDNVIISLDEFRLVWSKARLLSHLDFESDHIYTEDKATKSLIIFCPGASPDIVSLAFYAGLTKYIYPSANLLEISLLSEGMKKAIKNFRRKIADARDANIFIKCNSTLPDWYQGRSFPSYHHLEIGIAKTRTVEPSKVMAEKYEDPENWVEIRSRGFIKILNNIQKITAGSFVKVNYCSANCIITSHSGSPIPKHEKELLTIMERRILLNETEVGPTTKENLCQKLQRIIEDHQCEHCKASSTEETSLSKDCFMDKDK</sequence>
<feature type="compositionally biased region" description="Polar residues" evidence="7">
    <location>
        <begin position="99"/>
        <end position="118"/>
    </location>
</feature>
<proteinExistence type="inferred from homology"/>